<accession>A0A3G8YDD2</accession>
<evidence type="ECO:0000313" key="2">
    <source>
        <dbReference type="EMBL" id="AZI39241.1"/>
    </source>
</evidence>
<proteinExistence type="predicted"/>
<dbReference type="PANTHER" id="PTHR22916">
    <property type="entry name" value="GLYCOSYLTRANSFERASE"/>
    <property type="match status" value="1"/>
</dbReference>
<evidence type="ECO:0000259" key="1">
    <source>
        <dbReference type="Pfam" id="PF00535"/>
    </source>
</evidence>
<dbReference type="CDD" id="cd00761">
    <property type="entry name" value="Glyco_tranf_GTA_type"/>
    <property type="match status" value="1"/>
</dbReference>
<dbReference type="InterPro" id="IPR029044">
    <property type="entry name" value="Nucleotide-diphossugar_trans"/>
</dbReference>
<dbReference type="OrthoDB" id="396512at2"/>
<sequence length="349" mass="40565">MISQPLVSIIIPCYNAEEYIEACINSVILQDYENWECIIINDGSKDNTLNIIKIFEAESHKITVFAQENLGLSATRNKGMDNAKGEFIFFLDQDDILATDAISTMVYSSEDNDIIVGITVTTNIIEGEINKVSQLLHPKEGSITFKNDHFEVLKITMESGLKPVAQNRLYNREFIKKNNLCFKNGILHEDELWFFETMLVAKNVKFINKETYYYRIDNAASITKNLSDNNLKSYILVMEEILKKYGRDEKYGVIATWYAIYIKKIFFDFAIRERSKLSKEVISEMEKSLKTSYVPLGKKNILSKNNSIYYKTINKLSLNNFRIIEKYFFRNKINSLRKLLLVLKINFLK</sequence>
<dbReference type="SUPFAM" id="SSF53448">
    <property type="entry name" value="Nucleotide-diphospho-sugar transferases"/>
    <property type="match status" value="1"/>
</dbReference>
<name>A0A3G8YDD2_9FLAO</name>
<organism evidence="2 3">
    <name type="scientific">Epilithonimonas vandammei</name>
    <dbReference type="NCBI Taxonomy" id="2487072"/>
    <lineage>
        <taxon>Bacteria</taxon>
        <taxon>Pseudomonadati</taxon>
        <taxon>Bacteroidota</taxon>
        <taxon>Flavobacteriia</taxon>
        <taxon>Flavobacteriales</taxon>
        <taxon>Weeksellaceae</taxon>
        <taxon>Chryseobacterium group</taxon>
        <taxon>Epilithonimonas</taxon>
    </lineage>
</organism>
<dbReference type="RefSeq" id="WP_124801508.1">
    <property type="nucleotide sequence ID" value="NZ_CP034161.1"/>
</dbReference>
<dbReference type="Proteomes" id="UP000281810">
    <property type="component" value="Chromosome"/>
</dbReference>
<protein>
    <submittedName>
        <fullName evidence="2">Glycosyltransferase</fullName>
    </submittedName>
</protein>
<dbReference type="GO" id="GO:0016758">
    <property type="term" value="F:hexosyltransferase activity"/>
    <property type="evidence" value="ECO:0007669"/>
    <property type="project" value="UniProtKB-ARBA"/>
</dbReference>
<reference evidence="3" key="1">
    <citation type="submission" date="2018-11" db="EMBL/GenBank/DDBJ databases">
        <title>Proposal to divide the Flavobacteriaceae and reorganize its genera based on Amino Acid Identity values calculated from whole genome sequences.</title>
        <authorList>
            <person name="Nicholson A.C."/>
            <person name="Gulvik C.A."/>
            <person name="Whitney A.M."/>
            <person name="Humrighouse B.W."/>
            <person name="Bell M."/>
            <person name="Holmes B."/>
            <person name="Steigerwalt A.B."/>
            <person name="Villarma A."/>
            <person name="Sheth M."/>
            <person name="Batra D."/>
            <person name="Pryor J."/>
            <person name="Bernardet J.-F."/>
            <person name="Hugo C."/>
            <person name="Kampfer P."/>
            <person name="Newman J.D."/>
            <person name="McQuiston J.R."/>
        </authorList>
    </citation>
    <scope>NUCLEOTIDE SEQUENCE [LARGE SCALE GENOMIC DNA]</scope>
    <source>
        <strain evidence="3">F5649</strain>
    </source>
</reference>
<dbReference type="AlphaFoldDB" id="A0A3G8YDD2"/>
<gene>
    <name evidence="2" type="ORF">EIB74_04380</name>
</gene>
<dbReference type="Pfam" id="PF00535">
    <property type="entry name" value="Glycos_transf_2"/>
    <property type="match status" value="1"/>
</dbReference>
<keyword evidence="2" id="KW-0808">Transferase</keyword>
<dbReference type="EMBL" id="CP034161">
    <property type="protein sequence ID" value="AZI39241.1"/>
    <property type="molecule type" value="Genomic_DNA"/>
</dbReference>
<dbReference type="InterPro" id="IPR001173">
    <property type="entry name" value="Glyco_trans_2-like"/>
</dbReference>
<keyword evidence="3" id="KW-1185">Reference proteome</keyword>
<feature type="domain" description="Glycosyltransferase 2-like" evidence="1">
    <location>
        <begin position="8"/>
        <end position="160"/>
    </location>
</feature>
<evidence type="ECO:0000313" key="3">
    <source>
        <dbReference type="Proteomes" id="UP000281810"/>
    </source>
</evidence>
<dbReference type="PANTHER" id="PTHR22916:SF3">
    <property type="entry name" value="UDP-GLCNAC:BETAGAL BETA-1,3-N-ACETYLGLUCOSAMINYLTRANSFERASE-LIKE PROTEIN 1"/>
    <property type="match status" value="1"/>
</dbReference>
<dbReference type="Gene3D" id="3.90.550.10">
    <property type="entry name" value="Spore Coat Polysaccharide Biosynthesis Protein SpsA, Chain A"/>
    <property type="match status" value="1"/>
</dbReference>